<evidence type="ECO:0000313" key="2">
    <source>
        <dbReference type="EMBL" id="KRZ98370.1"/>
    </source>
</evidence>
<accession>A0A0V1PQC0</accession>
<proteinExistence type="predicted"/>
<feature type="transmembrane region" description="Helical" evidence="1">
    <location>
        <begin position="6"/>
        <end position="28"/>
    </location>
</feature>
<dbReference type="GeneID" id="26842881"/>
<keyword evidence="1" id="KW-1133">Transmembrane helix</keyword>
<reference evidence="2 3" key="1">
    <citation type="submission" date="2015-11" db="EMBL/GenBank/DDBJ databases">
        <title>The genome of Debaryomyces fabryi.</title>
        <authorList>
            <person name="Tafer H."/>
            <person name="Lopandic K."/>
        </authorList>
    </citation>
    <scope>NUCLEOTIDE SEQUENCE [LARGE SCALE GENOMIC DNA]</scope>
    <source>
        <strain evidence="2 3">CBS 789</strain>
    </source>
</reference>
<keyword evidence="1" id="KW-0472">Membrane</keyword>
<sequence>MTDAYNYGKVMGIFCGAVFIYVIVIIFLGPERFHQDLSSNRNEINEIDEIKQSSDVLVVGEEVMIVQKQ</sequence>
<dbReference type="RefSeq" id="XP_015464473.1">
    <property type="nucleotide sequence ID" value="XM_015614701.1"/>
</dbReference>
<dbReference type="EMBL" id="LMYN01000311">
    <property type="protein sequence ID" value="KRZ98370.1"/>
    <property type="molecule type" value="Genomic_DNA"/>
</dbReference>
<keyword evidence="3" id="KW-1185">Reference proteome</keyword>
<keyword evidence="1" id="KW-0812">Transmembrane</keyword>
<protein>
    <submittedName>
        <fullName evidence="2">Uncharacterized protein</fullName>
    </submittedName>
</protein>
<comment type="caution">
    <text evidence="2">The sequence shown here is derived from an EMBL/GenBank/DDBJ whole genome shotgun (WGS) entry which is preliminary data.</text>
</comment>
<name>A0A0V1PQC0_9ASCO</name>
<evidence type="ECO:0000256" key="1">
    <source>
        <dbReference type="SAM" id="Phobius"/>
    </source>
</evidence>
<dbReference type="Proteomes" id="UP000054251">
    <property type="component" value="Unassembled WGS sequence"/>
</dbReference>
<gene>
    <name evidence="2" type="ORF">AC631_05872</name>
</gene>
<dbReference type="AlphaFoldDB" id="A0A0V1PQC0"/>
<evidence type="ECO:0000313" key="3">
    <source>
        <dbReference type="Proteomes" id="UP000054251"/>
    </source>
</evidence>
<organism evidence="2 3">
    <name type="scientific">Debaryomyces fabryi</name>
    <dbReference type="NCBI Taxonomy" id="58627"/>
    <lineage>
        <taxon>Eukaryota</taxon>
        <taxon>Fungi</taxon>
        <taxon>Dikarya</taxon>
        <taxon>Ascomycota</taxon>
        <taxon>Saccharomycotina</taxon>
        <taxon>Pichiomycetes</taxon>
        <taxon>Debaryomycetaceae</taxon>
        <taxon>Debaryomyces</taxon>
    </lineage>
</organism>